<comment type="caution">
    <text evidence="2">The sequence shown here is derived from an EMBL/GenBank/DDBJ whole genome shotgun (WGS) entry which is preliminary data.</text>
</comment>
<reference evidence="2 3" key="1">
    <citation type="submission" date="2023-09" db="EMBL/GenBank/DDBJ databases">
        <authorList>
            <person name="Wang M."/>
        </authorList>
    </citation>
    <scope>NUCLEOTIDE SEQUENCE [LARGE SCALE GENOMIC DNA]</scope>
    <source>
        <strain evidence="2">GT-2023</strain>
        <tissue evidence="2">Liver</tissue>
    </source>
</reference>
<keyword evidence="3" id="KW-1185">Reference proteome</keyword>
<protein>
    <submittedName>
        <fullName evidence="2">Uncharacterized protein</fullName>
    </submittedName>
</protein>
<dbReference type="Proteomes" id="UP001558613">
    <property type="component" value="Unassembled WGS sequence"/>
</dbReference>
<feature type="region of interest" description="Disordered" evidence="1">
    <location>
        <begin position="46"/>
        <end position="66"/>
    </location>
</feature>
<evidence type="ECO:0000313" key="2">
    <source>
        <dbReference type="EMBL" id="KAL1264751.1"/>
    </source>
</evidence>
<feature type="non-terminal residue" evidence="2">
    <location>
        <position position="1"/>
    </location>
</feature>
<name>A0ABR3MK00_9TELE</name>
<evidence type="ECO:0000256" key="1">
    <source>
        <dbReference type="SAM" id="MobiDB-lite"/>
    </source>
</evidence>
<evidence type="ECO:0000313" key="3">
    <source>
        <dbReference type="Proteomes" id="UP001558613"/>
    </source>
</evidence>
<dbReference type="EMBL" id="JAYMGO010000012">
    <property type="protein sequence ID" value="KAL1264751.1"/>
    <property type="molecule type" value="Genomic_DNA"/>
</dbReference>
<sequence length="66" mass="7271">NAVCKSHYPICAASLDKTAQDGSSSLLLSGTIWELRMMTMMTMMKGSTCKSSRPLPPGRQQEFCKK</sequence>
<accession>A0ABR3MK00</accession>
<gene>
    <name evidence="2" type="ORF">QQF64_005106</name>
</gene>
<proteinExistence type="predicted"/>
<organism evidence="2 3">
    <name type="scientific">Cirrhinus molitorella</name>
    <name type="common">mud carp</name>
    <dbReference type="NCBI Taxonomy" id="172907"/>
    <lineage>
        <taxon>Eukaryota</taxon>
        <taxon>Metazoa</taxon>
        <taxon>Chordata</taxon>
        <taxon>Craniata</taxon>
        <taxon>Vertebrata</taxon>
        <taxon>Euteleostomi</taxon>
        <taxon>Actinopterygii</taxon>
        <taxon>Neopterygii</taxon>
        <taxon>Teleostei</taxon>
        <taxon>Ostariophysi</taxon>
        <taxon>Cypriniformes</taxon>
        <taxon>Cyprinidae</taxon>
        <taxon>Labeoninae</taxon>
        <taxon>Labeonini</taxon>
        <taxon>Cirrhinus</taxon>
    </lineage>
</organism>